<keyword evidence="1" id="KW-0472">Membrane</keyword>
<organism evidence="3 4">
    <name type="scientific">Siphonobacter curvatus</name>
    <dbReference type="NCBI Taxonomy" id="2094562"/>
    <lineage>
        <taxon>Bacteria</taxon>
        <taxon>Pseudomonadati</taxon>
        <taxon>Bacteroidota</taxon>
        <taxon>Cytophagia</taxon>
        <taxon>Cytophagales</taxon>
        <taxon>Cytophagaceae</taxon>
        <taxon>Siphonobacter</taxon>
    </lineage>
</organism>
<dbReference type="InterPro" id="IPR005182">
    <property type="entry name" value="YdbS-like_PH"/>
</dbReference>
<sequence length="133" mass="15649">MGSYVNNHLIKDEQVVFETTYHWTIFFTWASLFTLTIAAWIKRSSDEFVITNKRLVIKTGFISRETIELNLNKVESIQVDQSIWGRMLGFGTVSIHGTGETRQVFTRISDPLEFRRKYQEQYDQYTHARGTFN</sequence>
<evidence type="ECO:0000313" key="3">
    <source>
        <dbReference type="EMBL" id="PQA53002.1"/>
    </source>
</evidence>
<evidence type="ECO:0000256" key="1">
    <source>
        <dbReference type="SAM" id="Phobius"/>
    </source>
</evidence>
<evidence type="ECO:0000259" key="2">
    <source>
        <dbReference type="Pfam" id="PF03703"/>
    </source>
</evidence>
<dbReference type="Pfam" id="PF03703">
    <property type="entry name" value="bPH_2"/>
    <property type="match status" value="1"/>
</dbReference>
<feature type="transmembrane region" description="Helical" evidence="1">
    <location>
        <begin position="20"/>
        <end position="41"/>
    </location>
</feature>
<evidence type="ECO:0000313" key="4">
    <source>
        <dbReference type="Proteomes" id="UP000239590"/>
    </source>
</evidence>
<name>A0A2S7IED1_9BACT</name>
<dbReference type="EMBL" id="PTRA01000011">
    <property type="protein sequence ID" value="PQA53002.1"/>
    <property type="molecule type" value="Genomic_DNA"/>
</dbReference>
<feature type="domain" description="YdbS-like PH" evidence="2">
    <location>
        <begin position="47"/>
        <end position="117"/>
    </location>
</feature>
<dbReference type="OrthoDB" id="3378680at2"/>
<keyword evidence="1" id="KW-1133">Transmembrane helix</keyword>
<proteinExistence type="predicted"/>
<keyword evidence="4" id="KW-1185">Reference proteome</keyword>
<dbReference type="RefSeq" id="WP_104716158.1">
    <property type="nucleotide sequence ID" value="NZ_PTRA01000011.1"/>
</dbReference>
<comment type="caution">
    <text evidence="3">The sequence shown here is derived from an EMBL/GenBank/DDBJ whole genome shotgun (WGS) entry which is preliminary data.</text>
</comment>
<reference evidence="4" key="1">
    <citation type="submission" date="2018-02" db="EMBL/GenBank/DDBJ databases">
        <title>Genome sequencing of Solimonas sp. HR-BB.</title>
        <authorList>
            <person name="Lee Y."/>
            <person name="Jeon C.O."/>
        </authorList>
    </citation>
    <scope>NUCLEOTIDE SEQUENCE [LARGE SCALE GENOMIC DNA]</scope>
    <source>
        <strain evidence="4">HR-U</strain>
    </source>
</reference>
<accession>A0A2S7IED1</accession>
<dbReference type="Proteomes" id="UP000239590">
    <property type="component" value="Unassembled WGS sequence"/>
</dbReference>
<gene>
    <name evidence="3" type="ORF">C5O19_25270</name>
</gene>
<protein>
    <recommendedName>
        <fullName evidence="2">YdbS-like PH domain-containing protein</fullName>
    </recommendedName>
</protein>
<dbReference type="PANTHER" id="PTHR37938:SF1">
    <property type="entry name" value="BLL0215 PROTEIN"/>
    <property type="match status" value="1"/>
</dbReference>
<dbReference type="AlphaFoldDB" id="A0A2S7IED1"/>
<dbReference type="PANTHER" id="PTHR37938">
    <property type="entry name" value="BLL0215 PROTEIN"/>
    <property type="match status" value="1"/>
</dbReference>
<keyword evidence="1" id="KW-0812">Transmembrane</keyword>